<dbReference type="RefSeq" id="WP_136006991.1">
    <property type="nucleotide sequence ID" value="NZ_SRYR01000004.1"/>
</dbReference>
<reference evidence="1 2" key="1">
    <citation type="submission" date="2019-04" db="EMBL/GenBank/DDBJ databases">
        <title>Microbes associate with the intestines of laboratory mice.</title>
        <authorList>
            <person name="Navarre W."/>
            <person name="Wong E."/>
            <person name="Huang K."/>
            <person name="Tropini C."/>
            <person name="Ng K."/>
            <person name="Yu B."/>
        </authorList>
    </citation>
    <scope>NUCLEOTIDE SEQUENCE [LARGE SCALE GENOMIC DNA]</scope>
    <source>
        <strain evidence="1 2">NM50_B9-20</strain>
    </source>
</reference>
<evidence type="ECO:0000313" key="1">
    <source>
        <dbReference type="EMBL" id="TGY42079.1"/>
    </source>
</evidence>
<evidence type="ECO:0000313" key="2">
    <source>
        <dbReference type="Proteomes" id="UP000306888"/>
    </source>
</evidence>
<name>A0A4S2DIT4_9CLOT</name>
<dbReference type="Proteomes" id="UP000306888">
    <property type="component" value="Unassembled WGS sequence"/>
</dbReference>
<dbReference type="AlphaFoldDB" id="A0A4S2DIT4"/>
<protein>
    <submittedName>
        <fullName evidence="1">Uncharacterized protein</fullName>
    </submittedName>
</protein>
<comment type="caution">
    <text evidence="1">The sequence shown here is derived from an EMBL/GenBank/DDBJ whole genome shotgun (WGS) entry which is preliminary data.</text>
</comment>
<keyword evidence="2" id="KW-1185">Reference proteome</keyword>
<sequence length="124" mass="14182">MCITSNLMSQEKIIVLKATKDTVNEVIDKGIYALTNLPDNYNRFEKFVLVDETNTNETKVLAVGTISEPSEINTNSKSVNIFNNSNYKWEYELDNVVDLREDSLTLEDVFMENGLDNVKYAVQF</sequence>
<dbReference type="OrthoDB" id="9895649at2"/>
<organism evidence="1 2">
    <name type="scientific">Clostridium sartagoforme</name>
    <dbReference type="NCBI Taxonomy" id="84031"/>
    <lineage>
        <taxon>Bacteria</taxon>
        <taxon>Bacillati</taxon>
        <taxon>Bacillota</taxon>
        <taxon>Clostridia</taxon>
        <taxon>Eubacteriales</taxon>
        <taxon>Clostridiaceae</taxon>
        <taxon>Clostridium</taxon>
    </lineage>
</organism>
<gene>
    <name evidence="1" type="ORF">E5347_10100</name>
</gene>
<dbReference type="EMBL" id="SRYR01000004">
    <property type="protein sequence ID" value="TGY42079.1"/>
    <property type="molecule type" value="Genomic_DNA"/>
</dbReference>
<accession>A0A4S2DIT4</accession>
<proteinExistence type="predicted"/>